<evidence type="ECO:0000256" key="2">
    <source>
        <dbReference type="SAM" id="Phobius"/>
    </source>
</evidence>
<protein>
    <submittedName>
        <fullName evidence="3">Uncharacterized protein</fullName>
    </submittedName>
</protein>
<accession>X1HAH5</accession>
<name>X1HAH5_9ZZZZ</name>
<keyword evidence="2" id="KW-0812">Transmembrane</keyword>
<gene>
    <name evidence="3" type="ORF">S03H2_18927</name>
</gene>
<evidence type="ECO:0000313" key="3">
    <source>
        <dbReference type="EMBL" id="GAH42328.1"/>
    </source>
</evidence>
<organism evidence="3">
    <name type="scientific">marine sediment metagenome</name>
    <dbReference type="NCBI Taxonomy" id="412755"/>
    <lineage>
        <taxon>unclassified sequences</taxon>
        <taxon>metagenomes</taxon>
        <taxon>ecological metagenomes</taxon>
    </lineage>
</organism>
<feature type="compositionally biased region" description="Polar residues" evidence="1">
    <location>
        <begin position="131"/>
        <end position="142"/>
    </location>
</feature>
<dbReference type="EMBL" id="BARU01009843">
    <property type="protein sequence ID" value="GAH42328.1"/>
    <property type="molecule type" value="Genomic_DNA"/>
</dbReference>
<feature type="transmembrane region" description="Helical" evidence="2">
    <location>
        <begin position="20"/>
        <end position="40"/>
    </location>
</feature>
<reference evidence="3" key="1">
    <citation type="journal article" date="2014" name="Front. Microbiol.">
        <title>High frequency of phylogenetically diverse reductive dehalogenase-homologous genes in deep subseafloor sedimentary metagenomes.</title>
        <authorList>
            <person name="Kawai M."/>
            <person name="Futagami T."/>
            <person name="Toyoda A."/>
            <person name="Takaki Y."/>
            <person name="Nishi S."/>
            <person name="Hori S."/>
            <person name="Arai W."/>
            <person name="Tsubouchi T."/>
            <person name="Morono Y."/>
            <person name="Uchiyama I."/>
            <person name="Ito T."/>
            <person name="Fujiyama A."/>
            <person name="Inagaki F."/>
            <person name="Takami H."/>
        </authorList>
    </citation>
    <scope>NUCLEOTIDE SEQUENCE</scope>
    <source>
        <strain evidence="3">Expedition CK06-06</strain>
    </source>
</reference>
<keyword evidence="2" id="KW-0472">Membrane</keyword>
<feature type="transmembrane region" description="Helical" evidence="2">
    <location>
        <begin position="52"/>
        <end position="71"/>
    </location>
</feature>
<proteinExistence type="predicted"/>
<evidence type="ECO:0000256" key="1">
    <source>
        <dbReference type="SAM" id="MobiDB-lite"/>
    </source>
</evidence>
<sequence>MAIDIRSRESRERERSSDLLFGAFIGLLLGIAGNLWVVLFDRLIISHYSHSELISVFLMTSGVGILLIYLLHHLSRESDFPLSFQDSKEILYPENSEDLELRDNKSSSFTELNDKLISERTVKETDDSSDDIQNNCSRNVKK</sequence>
<feature type="region of interest" description="Disordered" evidence="1">
    <location>
        <begin position="121"/>
        <end position="142"/>
    </location>
</feature>
<keyword evidence="2" id="KW-1133">Transmembrane helix</keyword>
<dbReference type="AlphaFoldDB" id="X1HAH5"/>
<comment type="caution">
    <text evidence="3">The sequence shown here is derived from an EMBL/GenBank/DDBJ whole genome shotgun (WGS) entry which is preliminary data.</text>
</comment>